<feature type="compositionally biased region" description="Basic residues" evidence="4">
    <location>
        <begin position="451"/>
        <end position="462"/>
    </location>
</feature>
<dbReference type="Pfam" id="PF00018">
    <property type="entry name" value="SH3_1"/>
    <property type="match status" value="1"/>
</dbReference>
<feature type="region of interest" description="Disordered" evidence="4">
    <location>
        <begin position="189"/>
        <end position="302"/>
    </location>
</feature>
<gene>
    <name evidence="6" type="ORF">O0I10_010706</name>
</gene>
<feature type="coiled-coil region" evidence="3">
    <location>
        <begin position="1010"/>
        <end position="1037"/>
    </location>
</feature>
<feature type="domain" description="SH3" evidence="5">
    <location>
        <begin position="75"/>
        <end position="136"/>
    </location>
</feature>
<feature type="region of interest" description="Disordered" evidence="4">
    <location>
        <begin position="784"/>
        <end position="852"/>
    </location>
</feature>
<dbReference type="EMBL" id="JARTCD010000074">
    <property type="protein sequence ID" value="KAJ8653668.1"/>
    <property type="molecule type" value="Genomic_DNA"/>
</dbReference>
<feature type="compositionally biased region" description="Acidic residues" evidence="4">
    <location>
        <begin position="210"/>
        <end position="227"/>
    </location>
</feature>
<evidence type="ECO:0000313" key="6">
    <source>
        <dbReference type="EMBL" id="KAJ8653668.1"/>
    </source>
</evidence>
<name>A0AAD7UV20_9FUNG</name>
<keyword evidence="7" id="KW-1185">Reference proteome</keyword>
<feature type="region of interest" description="Disordered" evidence="4">
    <location>
        <begin position="908"/>
        <end position="967"/>
    </location>
</feature>
<keyword evidence="3" id="KW-0175">Coiled coil</keyword>
<dbReference type="Gene3D" id="3.10.20.90">
    <property type="entry name" value="Phosphatidylinositol 3-kinase Catalytic Subunit, Chain A, domain 1"/>
    <property type="match status" value="1"/>
</dbReference>
<feature type="compositionally biased region" description="Low complexity" evidence="4">
    <location>
        <begin position="423"/>
        <end position="433"/>
    </location>
</feature>
<dbReference type="InterPro" id="IPR001452">
    <property type="entry name" value="SH3_domain"/>
</dbReference>
<feature type="compositionally biased region" description="Basic and acidic residues" evidence="4">
    <location>
        <begin position="373"/>
        <end position="386"/>
    </location>
</feature>
<evidence type="ECO:0000313" key="7">
    <source>
        <dbReference type="Proteomes" id="UP001234581"/>
    </source>
</evidence>
<feature type="region of interest" description="Disordered" evidence="4">
    <location>
        <begin position="317"/>
        <end position="493"/>
    </location>
</feature>
<dbReference type="AlphaFoldDB" id="A0AAD7UV20"/>
<dbReference type="InterPro" id="IPR036028">
    <property type="entry name" value="SH3-like_dom_sf"/>
</dbReference>
<feature type="region of interest" description="Disordered" evidence="4">
    <location>
        <begin position="41"/>
        <end position="68"/>
    </location>
</feature>
<dbReference type="SMART" id="SM00326">
    <property type="entry name" value="SH3"/>
    <property type="match status" value="1"/>
</dbReference>
<dbReference type="RefSeq" id="XP_058338582.1">
    <property type="nucleotide sequence ID" value="XM_058490684.1"/>
</dbReference>
<dbReference type="GO" id="GO:0051286">
    <property type="term" value="C:cell tip"/>
    <property type="evidence" value="ECO:0007669"/>
    <property type="project" value="TreeGrafter"/>
</dbReference>
<feature type="compositionally biased region" description="Basic and acidic residues" evidence="4">
    <location>
        <begin position="913"/>
        <end position="927"/>
    </location>
</feature>
<reference evidence="6 7" key="1">
    <citation type="submission" date="2023-03" db="EMBL/GenBank/DDBJ databases">
        <title>Genome sequence of Lichtheimia ornata CBS 291.66.</title>
        <authorList>
            <person name="Mohabir J.T."/>
            <person name="Shea T.P."/>
            <person name="Kurbessoian T."/>
            <person name="Berby B."/>
            <person name="Fontaine J."/>
            <person name="Livny J."/>
            <person name="Gnirke A."/>
            <person name="Stajich J.E."/>
            <person name="Cuomo C.A."/>
        </authorList>
    </citation>
    <scope>NUCLEOTIDE SEQUENCE [LARGE SCALE GENOMIC DNA]</scope>
    <source>
        <strain evidence="6">CBS 291.66</strain>
    </source>
</reference>
<evidence type="ECO:0000259" key="5">
    <source>
        <dbReference type="PROSITE" id="PS50002"/>
    </source>
</evidence>
<dbReference type="PROSITE" id="PS50002">
    <property type="entry name" value="SH3"/>
    <property type="match status" value="1"/>
</dbReference>
<feature type="compositionally biased region" description="Basic and acidic residues" evidence="4">
    <location>
        <begin position="941"/>
        <end position="950"/>
    </location>
</feature>
<accession>A0AAD7UV20</accession>
<feature type="compositionally biased region" description="Low complexity" evidence="4">
    <location>
        <begin position="357"/>
        <end position="366"/>
    </location>
</feature>
<comment type="caution">
    <text evidence="6">The sequence shown here is derived from an EMBL/GenBank/DDBJ whole genome shotgun (WGS) entry which is preliminary data.</text>
</comment>
<organism evidence="6 7">
    <name type="scientific">Lichtheimia ornata</name>
    <dbReference type="NCBI Taxonomy" id="688661"/>
    <lineage>
        <taxon>Eukaryota</taxon>
        <taxon>Fungi</taxon>
        <taxon>Fungi incertae sedis</taxon>
        <taxon>Mucoromycota</taxon>
        <taxon>Mucoromycotina</taxon>
        <taxon>Mucoromycetes</taxon>
        <taxon>Mucorales</taxon>
        <taxon>Lichtheimiaceae</taxon>
        <taxon>Lichtheimia</taxon>
    </lineage>
</organism>
<keyword evidence="1 2" id="KW-0728">SH3 domain</keyword>
<dbReference type="Gene3D" id="2.30.30.40">
    <property type="entry name" value="SH3 Domains"/>
    <property type="match status" value="1"/>
</dbReference>
<feature type="compositionally biased region" description="Pro residues" evidence="4">
    <location>
        <begin position="810"/>
        <end position="822"/>
    </location>
</feature>
<evidence type="ECO:0000256" key="4">
    <source>
        <dbReference type="SAM" id="MobiDB-lite"/>
    </source>
</evidence>
<dbReference type="InterPro" id="IPR053039">
    <property type="entry name" value="Polarity_Bud-Selection_Reg"/>
</dbReference>
<protein>
    <recommendedName>
        <fullName evidence="5">SH3 domain-containing protein</fullName>
    </recommendedName>
</protein>
<dbReference type="GeneID" id="83218109"/>
<evidence type="ECO:0000256" key="1">
    <source>
        <dbReference type="ARBA" id="ARBA00022443"/>
    </source>
</evidence>
<dbReference type="Proteomes" id="UP001234581">
    <property type="component" value="Unassembled WGS sequence"/>
</dbReference>
<dbReference type="SUPFAM" id="SSF54236">
    <property type="entry name" value="Ubiquitin-like"/>
    <property type="match status" value="1"/>
</dbReference>
<feature type="compositionally biased region" description="Acidic residues" evidence="4">
    <location>
        <begin position="189"/>
        <end position="202"/>
    </location>
</feature>
<feature type="compositionally biased region" description="Acidic residues" evidence="4">
    <location>
        <begin position="49"/>
        <end position="63"/>
    </location>
</feature>
<dbReference type="GO" id="GO:0015630">
    <property type="term" value="C:microtubule cytoskeleton"/>
    <property type="evidence" value="ECO:0007669"/>
    <property type="project" value="TreeGrafter"/>
</dbReference>
<feature type="compositionally biased region" description="Low complexity" evidence="4">
    <location>
        <begin position="463"/>
        <end position="481"/>
    </location>
</feature>
<dbReference type="PANTHER" id="PTHR47775:SF1">
    <property type="entry name" value="BUD SITE SELECTION PROTEIN 14"/>
    <property type="match status" value="1"/>
</dbReference>
<dbReference type="PANTHER" id="PTHR47775">
    <property type="entry name" value="BUD SITE SELECTION PROTEIN 14"/>
    <property type="match status" value="1"/>
</dbReference>
<evidence type="ECO:0000256" key="3">
    <source>
        <dbReference type="SAM" id="Coils"/>
    </source>
</evidence>
<dbReference type="SUPFAM" id="SSF50044">
    <property type="entry name" value="SH3-domain"/>
    <property type="match status" value="1"/>
</dbReference>
<feature type="compositionally biased region" description="Polar residues" evidence="4">
    <location>
        <begin position="825"/>
        <end position="840"/>
    </location>
</feature>
<feature type="compositionally biased region" description="Low complexity" evidence="4">
    <location>
        <begin position="286"/>
        <end position="295"/>
    </location>
</feature>
<evidence type="ECO:0000256" key="2">
    <source>
        <dbReference type="PROSITE-ProRule" id="PRU00192"/>
    </source>
</evidence>
<dbReference type="InterPro" id="IPR029071">
    <property type="entry name" value="Ubiquitin-like_domsf"/>
</dbReference>
<dbReference type="GO" id="GO:0008104">
    <property type="term" value="P:intracellular protein localization"/>
    <property type="evidence" value="ECO:0007669"/>
    <property type="project" value="TreeGrafter"/>
</dbReference>
<dbReference type="GO" id="GO:0030950">
    <property type="term" value="P:establishment or maintenance of actin cytoskeleton polarity"/>
    <property type="evidence" value="ECO:0007669"/>
    <property type="project" value="TreeGrafter"/>
</dbReference>
<proteinExistence type="predicted"/>
<sequence>MPTSLRDGRRLTGYVTGAHDQQSVAPAQIHRHSLYDDGMDDYHNHPIDDDYDDDMDDDDEEESVGSVLSIPDPNIDFDLVYALHTFAATVEGQASVVKGDALTLLDDSNSYWWLVKVLKTSEVGYIPAENIETPYERLARLNSHRNIELTQRDIQDAFPAPPSTKPKSNKKVKLAKGVKFQAQVIFGSSDDEDFEEEFEEWQETIRTDSDTDDLDDTTDSDDDDDYYDDVRLYGSTGGYDYGQSSVDNYARSHHHQQVSQQQQQYAQPTTSNHHHQQQQPYPPAQPQQQQQQQQQRGGNMPFRDTLDLEATETIKFSLTPEVARDTHESGNQYREMSYGDPQSKASKLESILAGDGSSPPSSSSSSAVPPVNEQRRGSKDKKEKGGLRKLFSRNKDGKDKKQRKGSMDKQTTPIITVGGEIISSETASLSSQSTGYSDRDRASSIDSSSHMHMHHHHQHQHYSHQQQQQPRDPHPHQQQQPEPATAGVQQQQQQPAMLKIYAGNVRFGAEFKIANTYPNTTAADLIQHALHTFDIQNHQPSANADAHLDYFLVVRGVDGDEYTLVPNDRPLTIYSSLTAHLNTPMPSLKKARRISALMGASDSTHIGGPKEGAEEIQEEVRFYLYTKAKRPEDGHMSIKVSLFASEIGGNTSILKFDQTRVDKLVTVPIHASVSDVTALVLDKFHILNGIVDGPDAEEKAQSLRLRGAEDQAIRYQLSVSKQGQEMMLAPTVDISSAFGDNLPPVVHRRNSSNPDRASIASLSSVITPSPQPDETFFILRRSDRHNKDSSSQQVPVRPPRPTRQDTPMPRGTPSPANGPMPDVPSSGNNVHPLAISTTTDQEQQQQQGQVMYDEPESAVDVLMKLDQALDNLAHTRNSNEPLTEAIVASSINNSRDMLQQTTMHDDVVDDETDDKKEQQQHHQRAWDMDSDIDAPPQPSITEHEHHKPMEEENQQPPSMDGKSSRRTPVDSMLFCEEFGMNELMVLIRGAVRYAEEQEQSTKTHKHPPIRSEISEVFKDSQQRLEQLEKELDRLMADAVRVYP</sequence>